<dbReference type="SUPFAM" id="SSF56672">
    <property type="entry name" value="DNA/RNA polymerases"/>
    <property type="match status" value="1"/>
</dbReference>
<evidence type="ECO:0000256" key="2">
    <source>
        <dbReference type="ARBA" id="ARBA00022695"/>
    </source>
</evidence>
<evidence type="ECO:0000259" key="7">
    <source>
        <dbReference type="Pfam" id="PF17917"/>
    </source>
</evidence>
<evidence type="ECO:0000256" key="5">
    <source>
        <dbReference type="ARBA" id="ARBA00022801"/>
    </source>
</evidence>
<dbReference type="AlphaFoldDB" id="A0AAW2JTL7"/>
<keyword evidence="2" id="KW-0548">Nucleotidyltransferase</keyword>
<evidence type="ECO:0000313" key="8">
    <source>
        <dbReference type="EMBL" id="KAL0297995.1"/>
    </source>
</evidence>
<dbReference type="Pfam" id="PF17917">
    <property type="entry name" value="RT_RNaseH"/>
    <property type="match status" value="1"/>
</dbReference>
<evidence type="ECO:0000256" key="6">
    <source>
        <dbReference type="ARBA" id="ARBA00022918"/>
    </source>
</evidence>
<dbReference type="PANTHER" id="PTHR48475">
    <property type="entry name" value="RIBONUCLEASE H"/>
    <property type="match status" value="1"/>
</dbReference>
<dbReference type="EMBL" id="JACGWM010000842">
    <property type="protein sequence ID" value="KAL0297995.1"/>
    <property type="molecule type" value="Genomic_DNA"/>
</dbReference>
<keyword evidence="4" id="KW-0255">Endonuclease</keyword>
<evidence type="ECO:0000256" key="4">
    <source>
        <dbReference type="ARBA" id="ARBA00022759"/>
    </source>
</evidence>
<dbReference type="InterPro" id="IPR041373">
    <property type="entry name" value="RT_RNaseH"/>
</dbReference>
<dbReference type="GO" id="GO:0003964">
    <property type="term" value="F:RNA-directed DNA polymerase activity"/>
    <property type="evidence" value="ECO:0007669"/>
    <property type="project" value="UniProtKB-KW"/>
</dbReference>
<keyword evidence="5" id="KW-0378">Hydrolase</keyword>
<organism evidence="8">
    <name type="scientific">Sesamum calycinum</name>
    <dbReference type="NCBI Taxonomy" id="2727403"/>
    <lineage>
        <taxon>Eukaryota</taxon>
        <taxon>Viridiplantae</taxon>
        <taxon>Streptophyta</taxon>
        <taxon>Embryophyta</taxon>
        <taxon>Tracheophyta</taxon>
        <taxon>Spermatophyta</taxon>
        <taxon>Magnoliopsida</taxon>
        <taxon>eudicotyledons</taxon>
        <taxon>Gunneridae</taxon>
        <taxon>Pentapetalae</taxon>
        <taxon>asterids</taxon>
        <taxon>lamiids</taxon>
        <taxon>Lamiales</taxon>
        <taxon>Pedaliaceae</taxon>
        <taxon>Sesamum</taxon>
    </lineage>
</organism>
<sequence>MLVKSKEIRNHVKDLEETFAVLNKVDTERAPLPLHILNVPGRQLYVGTREDGTQTPIYYVSKVLNGAECRYPSIEKMALALVITARKLRPYFISYPIGVRINTPLKHENGPGRWCLAPPGLFSQLIVKQVSREYQAKERKHSTILGLAISTRTQKIHPKPAPHGAGLGRYFPGSGRVWSRF</sequence>
<name>A0AAW2JTL7_9LAMI</name>
<reference evidence="8" key="2">
    <citation type="journal article" date="2024" name="Plant">
        <title>Genomic evolution and insights into agronomic trait innovations of Sesamum species.</title>
        <authorList>
            <person name="Miao H."/>
            <person name="Wang L."/>
            <person name="Qu L."/>
            <person name="Liu H."/>
            <person name="Sun Y."/>
            <person name="Le M."/>
            <person name="Wang Q."/>
            <person name="Wei S."/>
            <person name="Zheng Y."/>
            <person name="Lin W."/>
            <person name="Duan Y."/>
            <person name="Cao H."/>
            <person name="Xiong S."/>
            <person name="Wang X."/>
            <person name="Wei L."/>
            <person name="Li C."/>
            <person name="Ma Q."/>
            <person name="Ju M."/>
            <person name="Zhao R."/>
            <person name="Li G."/>
            <person name="Mu C."/>
            <person name="Tian Q."/>
            <person name="Mei H."/>
            <person name="Zhang T."/>
            <person name="Gao T."/>
            <person name="Zhang H."/>
        </authorList>
    </citation>
    <scope>NUCLEOTIDE SEQUENCE</scope>
    <source>
        <strain evidence="8">KEN8</strain>
    </source>
</reference>
<protein>
    <recommendedName>
        <fullName evidence="7">Reverse transcriptase RNase H-like domain-containing protein</fullName>
    </recommendedName>
</protein>
<comment type="caution">
    <text evidence="8">The sequence shown here is derived from an EMBL/GenBank/DDBJ whole genome shotgun (WGS) entry which is preliminary data.</text>
</comment>
<gene>
    <name evidence="8" type="ORF">Scaly_3076900</name>
</gene>
<evidence type="ECO:0000256" key="1">
    <source>
        <dbReference type="ARBA" id="ARBA00022679"/>
    </source>
</evidence>
<accession>A0AAW2JTL7</accession>
<dbReference type="InterPro" id="IPR043502">
    <property type="entry name" value="DNA/RNA_pol_sf"/>
</dbReference>
<dbReference type="GO" id="GO:0016787">
    <property type="term" value="F:hydrolase activity"/>
    <property type="evidence" value="ECO:0007669"/>
    <property type="project" value="UniProtKB-KW"/>
</dbReference>
<evidence type="ECO:0000256" key="3">
    <source>
        <dbReference type="ARBA" id="ARBA00022722"/>
    </source>
</evidence>
<keyword evidence="6" id="KW-0695">RNA-directed DNA polymerase</keyword>
<reference evidence="8" key="1">
    <citation type="submission" date="2020-06" db="EMBL/GenBank/DDBJ databases">
        <authorList>
            <person name="Li T."/>
            <person name="Hu X."/>
            <person name="Zhang T."/>
            <person name="Song X."/>
            <person name="Zhang H."/>
            <person name="Dai N."/>
            <person name="Sheng W."/>
            <person name="Hou X."/>
            <person name="Wei L."/>
        </authorList>
    </citation>
    <scope>NUCLEOTIDE SEQUENCE</scope>
    <source>
        <strain evidence="8">KEN8</strain>
        <tissue evidence="8">Leaf</tissue>
    </source>
</reference>
<keyword evidence="3" id="KW-0540">Nuclease</keyword>
<feature type="domain" description="Reverse transcriptase RNase H-like" evidence="7">
    <location>
        <begin position="49"/>
        <end position="99"/>
    </location>
</feature>
<keyword evidence="1" id="KW-0808">Transferase</keyword>
<dbReference type="PANTHER" id="PTHR48475:SF2">
    <property type="entry name" value="RIBONUCLEASE H"/>
    <property type="match status" value="1"/>
</dbReference>
<proteinExistence type="predicted"/>
<dbReference type="GO" id="GO:0004519">
    <property type="term" value="F:endonuclease activity"/>
    <property type="evidence" value="ECO:0007669"/>
    <property type="project" value="UniProtKB-KW"/>
</dbReference>